<reference evidence="1" key="1">
    <citation type="submission" date="2019-09" db="EMBL/GenBank/DDBJ databases">
        <authorList>
            <person name="Zhang L."/>
        </authorList>
    </citation>
    <scope>NUCLEOTIDE SEQUENCE</scope>
</reference>
<dbReference type="EMBL" id="LR721782">
    <property type="protein sequence ID" value="VVW26029.1"/>
    <property type="molecule type" value="Genomic_DNA"/>
</dbReference>
<organism evidence="1">
    <name type="scientific">Nymphaea colorata</name>
    <name type="common">pocket water lily</name>
    <dbReference type="NCBI Taxonomy" id="210225"/>
    <lineage>
        <taxon>Eukaryota</taxon>
        <taxon>Viridiplantae</taxon>
        <taxon>Streptophyta</taxon>
        <taxon>Embryophyta</taxon>
        <taxon>Tracheophyta</taxon>
        <taxon>Spermatophyta</taxon>
        <taxon>Magnoliopsida</taxon>
        <taxon>Nymphaeales</taxon>
        <taxon>Nymphaeaceae</taxon>
        <taxon>Nymphaea</taxon>
    </lineage>
</organism>
<protein>
    <submittedName>
        <fullName evidence="1">Uncharacterized protein</fullName>
    </submittedName>
</protein>
<gene>
    <name evidence="1" type="ORF">NYM_LOCUS16684</name>
</gene>
<sequence>MLEGLVKQVALDFDVQNLAKAAMNSKEAKIAEVGADIEYLTRTP</sequence>
<proteinExistence type="predicted"/>
<accession>A0A5K1CFZ4</accession>
<dbReference type="AlphaFoldDB" id="A0A5K1CFZ4"/>
<name>A0A5K1CFZ4_9MAGN</name>
<evidence type="ECO:0000313" key="1">
    <source>
        <dbReference type="EMBL" id="VVW26029.1"/>
    </source>
</evidence>